<feature type="compositionally biased region" description="Polar residues" evidence="1">
    <location>
        <begin position="1268"/>
        <end position="1280"/>
    </location>
</feature>
<dbReference type="InterPro" id="IPR046541">
    <property type="entry name" value="DUF6606"/>
</dbReference>
<comment type="caution">
    <text evidence="3">The sequence shown here is derived from an EMBL/GenBank/DDBJ whole genome shotgun (WGS) entry which is preliminary data.</text>
</comment>
<evidence type="ECO:0000259" key="2">
    <source>
        <dbReference type="Pfam" id="PF20255"/>
    </source>
</evidence>
<feature type="region of interest" description="Disordered" evidence="1">
    <location>
        <begin position="1252"/>
        <end position="1291"/>
    </location>
</feature>
<evidence type="ECO:0000313" key="4">
    <source>
        <dbReference type="Proteomes" id="UP001203852"/>
    </source>
</evidence>
<feature type="compositionally biased region" description="Acidic residues" evidence="1">
    <location>
        <begin position="1344"/>
        <end position="1359"/>
    </location>
</feature>
<feature type="compositionally biased region" description="Basic and acidic residues" evidence="1">
    <location>
        <begin position="1360"/>
        <end position="1381"/>
    </location>
</feature>
<protein>
    <recommendedName>
        <fullName evidence="2">DUF6606 domain-containing protein</fullName>
    </recommendedName>
</protein>
<dbReference type="Pfam" id="PF20255">
    <property type="entry name" value="DUF6606"/>
    <property type="match status" value="1"/>
</dbReference>
<name>A0AAN6IGC4_9EURO</name>
<reference evidence="3" key="1">
    <citation type="journal article" date="2022" name="bioRxiv">
        <title>Deciphering the potential niche of two novel black yeast fungi from a biological soil crust based on their genomes, phenotypes, and melanin regulation.</title>
        <authorList>
            <consortium name="DOE Joint Genome Institute"/>
            <person name="Carr E.C."/>
            <person name="Barton Q."/>
            <person name="Grambo S."/>
            <person name="Sullivan M."/>
            <person name="Renfro C.M."/>
            <person name="Kuo A."/>
            <person name="Pangilinan J."/>
            <person name="Lipzen A."/>
            <person name="Keymanesh K."/>
            <person name="Savage E."/>
            <person name="Barry K."/>
            <person name="Grigoriev I.V."/>
            <person name="Riekhof W.R."/>
            <person name="Harris S.S."/>
        </authorList>
    </citation>
    <scope>NUCLEOTIDE SEQUENCE</scope>
    <source>
        <strain evidence="3">JF 03-4F</strain>
    </source>
</reference>
<dbReference type="EMBL" id="MU404351">
    <property type="protein sequence ID" value="KAI1616493.1"/>
    <property type="molecule type" value="Genomic_DNA"/>
</dbReference>
<evidence type="ECO:0000256" key="1">
    <source>
        <dbReference type="SAM" id="MobiDB-lite"/>
    </source>
</evidence>
<keyword evidence="4" id="KW-1185">Reference proteome</keyword>
<sequence>MDPKLLRGVFNHVVLPPNVPGSADKNLSEINCDLLGRLHTACAQLKASLDGHYVKELDLLLCSLAQCRSLHTSLHPDAAQLLGAFRSLKDGEVLIVHIVEQNAGLLINYGSDSSSGHVRFEAFLKSPRNPKASDSLRMPCNGTFLLRQPAYLLRSSRTSVSRDIWPSFWKKQASSWSRSLARSQTKQSRGHEPRDSTNPALITGMLISLLEGIGDSVAVTHPTRKRVRDEVRWKDSYIPWRRSPFWLLARVGILRHLEQLTSTAISNALYKALMCLVHANLLEDTVGVLSPENSQLLLSKLCRRIAKVEKDALLATPGSDASAAYTIIIENLRPFLSRLTKTASDRLEATWESYKDRTKLYHMERFEKMMPYNRGEGFAVLMELLCPATYRAYRNATWATVAILALPNLQASRKNPLSTVHEYYLAFAPELQAPTRKGITLASVHFPVPFEKVAVNNGLKFEYYDQVSKLWPAEHLADITFRHHCAIPILRGSPFSKIEYLSKIAFERTSVDPTETFCPFTHPVDVARYVLPEAKISSNEILAGLPQCPQTLSAQEFVAFKDYSAETTDYGPPSFAEAVMLLTQALHGRTGGNHDGDLHTANAIFRDMTFCRKLLSQVDRRLQSIASNWRENYCMEILISLILKLIMLADEETAQHASKLLLASRKTTMEWIRAIRKDFWATTDAQSSERLSHFILWAALLCRRTFTNVNFRDRRVQEDFSKVEINGYAGEHEMAEVKLFKLSLSAFVDASISMQENLPPDPAQLAPLLRNALIRDLKMVFHLEKTLRRSLDTNPSCLISAAVQSEILTRGPAMIVKPQTNFDERADGVWARLDVPGNARTDPMSLGFHLFSGTFLINGQVLERELPPNIRDTEAIKRLLPYHRLVVYPSCLPGMTYKIGLNIEGHEIHLGFRQGKLVIRALTSQDELEYIPSSVFQGDQAFDLPASLTENCVHWLRLQDGVIEVRKAQKIWRPQPSNWQINLSKQIAQRRTSLLVDPSSPFFSFVARIFQHFEEPRHITLYQPQKGALSVELRRFELSFFVNGKGLLESEQLKAEIDLNQDAGTWFGLLPKIILRDSSTPKNRSVIVPLGPLRSERRGLHVAVTIDTTEPAYGRFSLDDTPLHQSAVACVNIILSSGSSHRPNWRGGGLRHPGRRQRPALYSPHSRKYTVCRYAPGKLVHILTYAAPVTPRMLQFNNLDYYAVPTLPVDWSAPLWLRVQLGIFAGRLYFPFEELPYLRIFLGLEEQSGALTDDMPDPVADNLLFDDPSTSSNEQQPSINDNKHPEETTEAKAIRSAKLRQTKMLTFLHAWLSTRARGQDFTHTAMGLRLCTEEETGRHVTGDAGDDDDMSDYGDEDLDEGRKLTEEELKEFDEGRVKEQFVDEVNVSGDEGADASEEDGGDGDGNAPGED</sequence>
<evidence type="ECO:0000313" key="3">
    <source>
        <dbReference type="EMBL" id="KAI1616493.1"/>
    </source>
</evidence>
<feature type="region of interest" description="Disordered" evidence="1">
    <location>
        <begin position="1337"/>
        <end position="1411"/>
    </location>
</feature>
<accession>A0AAN6IGC4</accession>
<feature type="domain" description="DUF6606" evidence="2">
    <location>
        <begin position="9"/>
        <end position="283"/>
    </location>
</feature>
<feature type="region of interest" description="Disordered" evidence="1">
    <location>
        <begin position="180"/>
        <end position="199"/>
    </location>
</feature>
<proteinExistence type="predicted"/>
<feature type="compositionally biased region" description="Acidic residues" evidence="1">
    <location>
        <begin position="1391"/>
        <end position="1402"/>
    </location>
</feature>
<gene>
    <name evidence="3" type="ORF">EDD36DRAFT_415389</name>
</gene>
<dbReference type="Proteomes" id="UP001203852">
    <property type="component" value="Unassembled WGS sequence"/>
</dbReference>
<feature type="compositionally biased region" description="Basic and acidic residues" evidence="1">
    <location>
        <begin position="1281"/>
        <end position="1291"/>
    </location>
</feature>
<organism evidence="3 4">
    <name type="scientific">Exophiala viscosa</name>
    <dbReference type="NCBI Taxonomy" id="2486360"/>
    <lineage>
        <taxon>Eukaryota</taxon>
        <taxon>Fungi</taxon>
        <taxon>Dikarya</taxon>
        <taxon>Ascomycota</taxon>
        <taxon>Pezizomycotina</taxon>
        <taxon>Eurotiomycetes</taxon>
        <taxon>Chaetothyriomycetidae</taxon>
        <taxon>Chaetothyriales</taxon>
        <taxon>Herpotrichiellaceae</taxon>
        <taxon>Exophiala</taxon>
    </lineage>
</organism>